<evidence type="ECO:0000256" key="3">
    <source>
        <dbReference type="ARBA" id="ARBA00023027"/>
    </source>
</evidence>
<dbReference type="Pfam" id="PF13561">
    <property type="entry name" value="adh_short_C2"/>
    <property type="match status" value="1"/>
</dbReference>
<dbReference type="EMBL" id="JAAOZC010000009">
    <property type="protein sequence ID" value="NIJ09281.1"/>
    <property type="molecule type" value="Genomic_DNA"/>
</dbReference>
<dbReference type="InterPro" id="IPR057326">
    <property type="entry name" value="KR_dom"/>
</dbReference>
<organism evidence="5 6">
    <name type="scientific">Sphingomonas vulcanisoli</name>
    <dbReference type="NCBI Taxonomy" id="1658060"/>
    <lineage>
        <taxon>Bacteria</taxon>
        <taxon>Pseudomonadati</taxon>
        <taxon>Pseudomonadota</taxon>
        <taxon>Alphaproteobacteria</taxon>
        <taxon>Sphingomonadales</taxon>
        <taxon>Sphingomonadaceae</taxon>
        <taxon>Sphingomonas</taxon>
    </lineage>
</organism>
<dbReference type="InterPro" id="IPR036291">
    <property type="entry name" value="NAD(P)-bd_dom_sf"/>
</dbReference>
<dbReference type="PANTHER" id="PTHR24321:SF8">
    <property type="entry name" value="ESTRADIOL 17-BETA-DEHYDROGENASE 8-RELATED"/>
    <property type="match status" value="1"/>
</dbReference>
<keyword evidence="2" id="KW-0560">Oxidoreductase</keyword>
<comment type="caution">
    <text evidence="5">The sequence shown here is derived from an EMBL/GenBank/DDBJ whole genome shotgun (WGS) entry which is preliminary data.</text>
</comment>
<dbReference type="InterPro" id="IPR002347">
    <property type="entry name" value="SDR_fam"/>
</dbReference>
<reference evidence="5 6" key="1">
    <citation type="submission" date="2020-03" db="EMBL/GenBank/DDBJ databases">
        <title>Genomic Encyclopedia of Type Strains, Phase III (KMG-III): the genomes of soil and plant-associated and newly described type strains.</title>
        <authorList>
            <person name="Whitman W."/>
        </authorList>
    </citation>
    <scope>NUCLEOTIDE SEQUENCE [LARGE SCALE GENOMIC DNA]</scope>
    <source>
        <strain evidence="5 6">CECT 8804</strain>
    </source>
</reference>
<comment type="similarity">
    <text evidence="1">Belongs to the short-chain dehydrogenases/reductases (SDR) family.</text>
</comment>
<evidence type="ECO:0000259" key="4">
    <source>
        <dbReference type="SMART" id="SM00822"/>
    </source>
</evidence>
<evidence type="ECO:0000256" key="2">
    <source>
        <dbReference type="ARBA" id="ARBA00023002"/>
    </source>
</evidence>
<dbReference type="PRINTS" id="PR00080">
    <property type="entry name" value="SDRFAMILY"/>
</dbReference>
<dbReference type="SUPFAM" id="SSF51735">
    <property type="entry name" value="NAD(P)-binding Rossmann-fold domains"/>
    <property type="match status" value="1"/>
</dbReference>
<dbReference type="RefSeq" id="WP_208408742.1">
    <property type="nucleotide sequence ID" value="NZ_JAAOZC010000009.1"/>
</dbReference>
<dbReference type="PANTHER" id="PTHR24321">
    <property type="entry name" value="DEHYDROGENASES, SHORT CHAIN"/>
    <property type="match status" value="1"/>
</dbReference>
<evidence type="ECO:0000256" key="1">
    <source>
        <dbReference type="ARBA" id="ARBA00006484"/>
    </source>
</evidence>
<keyword evidence="3" id="KW-0520">NAD</keyword>
<feature type="domain" description="Ketoreductase" evidence="4">
    <location>
        <begin position="19"/>
        <end position="193"/>
    </location>
</feature>
<dbReference type="Gene3D" id="3.40.50.720">
    <property type="entry name" value="NAD(P)-binding Rossmann-like Domain"/>
    <property type="match status" value="1"/>
</dbReference>
<proteinExistence type="inferred from homology"/>
<gene>
    <name evidence="5" type="ORF">FHS31_002913</name>
</gene>
<dbReference type="CDD" id="cd05233">
    <property type="entry name" value="SDR_c"/>
    <property type="match status" value="1"/>
</dbReference>
<protein>
    <submittedName>
        <fullName evidence="5">NAD(P)-dependent dehydrogenase (Short-subunit alcohol dehydrogenase family)</fullName>
    </submittedName>
</protein>
<dbReference type="Proteomes" id="UP000727456">
    <property type="component" value="Unassembled WGS sequence"/>
</dbReference>
<dbReference type="SMART" id="SM00822">
    <property type="entry name" value="PKS_KR"/>
    <property type="match status" value="1"/>
</dbReference>
<evidence type="ECO:0000313" key="5">
    <source>
        <dbReference type="EMBL" id="NIJ09281.1"/>
    </source>
</evidence>
<evidence type="ECO:0000313" key="6">
    <source>
        <dbReference type="Proteomes" id="UP000727456"/>
    </source>
</evidence>
<sequence>MAQHSPHREEAGLRPLEAKVIIVTGALGGIGGAAARELVAAGVHVVATDITPAGDEALAQWGADASFFRADLTQEDQVAALVAHTLERHGRLDGAFNNAGIEQHGKPLTQLDAAEWDRVLHINLGSMFFCLKHQIPAMASGGSIVLTSSILGQVAVPNAAEYIASKHAVIGLMRAAAIEGGPLGIRVNAVLPGAVDTPLLRRQFDDPALLPMMEAVRKAHPLGRFALPEEIAKAVKWLLSGESSFTTGATISIDGGFTAT</sequence>
<keyword evidence="6" id="KW-1185">Reference proteome</keyword>
<accession>A0ABX0U084</accession>
<dbReference type="PRINTS" id="PR00081">
    <property type="entry name" value="GDHRDH"/>
</dbReference>
<name>A0ABX0U084_9SPHN</name>